<dbReference type="FunFam" id="3.40.47.10:FF:000018">
    <property type="entry name" value="3-oxoacyl-[acyl-carrier-protein] synthase 2"/>
    <property type="match status" value="1"/>
</dbReference>
<dbReference type="InterPro" id="IPR014031">
    <property type="entry name" value="Ketoacyl_synth_C"/>
</dbReference>
<dbReference type="PIRSF" id="PIRSF000447">
    <property type="entry name" value="KAS_II"/>
    <property type="match status" value="1"/>
</dbReference>
<dbReference type="InterPro" id="IPR017568">
    <property type="entry name" value="3-oxoacyl-ACP_synth-2"/>
</dbReference>
<evidence type="ECO:0000313" key="19">
    <source>
        <dbReference type="Proteomes" id="UP000469424"/>
    </source>
</evidence>
<evidence type="ECO:0000256" key="7">
    <source>
        <dbReference type="ARBA" id="ARBA00022832"/>
    </source>
</evidence>
<evidence type="ECO:0000313" key="18">
    <source>
        <dbReference type="EMBL" id="MST70327.1"/>
    </source>
</evidence>
<dbReference type="PANTHER" id="PTHR11712:SF336">
    <property type="entry name" value="3-OXOACYL-[ACYL-CARRIER-PROTEIN] SYNTHASE, MITOCHONDRIAL"/>
    <property type="match status" value="1"/>
</dbReference>
<keyword evidence="10 14" id="KW-0012">Acyltransferase</keyword>
<evidence type="ECO:0000259" key="17">
    <source>
        <dbReference type="PROSITE" id="PS52004"/>
    </source>
</evidence>
<evidence type="ECO:0000256" key="2">
    <source>
        <dbReference type="ARBA" id="ARBA00008467"/>
    </source>
</evidence>
<dbReference type="GO" id="GO:0006633">
    <property type="term" value="P:fatty acid biosynthetic process"/>
    <property type="evidence" value="ECO:0007669"/>
    <property type="project" value="UniProtKB-UniRule"/>
</dbReference>
<dbReference type="PANTHER" id="PTHR11712">
    <property type="entry name" value="POLYKETIDE SYNTHASE-RELATED"/>
    <property type="match status" value="1"/>
</dbReference>
<dbReference type="GO" id="GO:0004315">
    <property type="term" value="F:3-oxoacyl-[acyl-carrier-protein] synthase activity"/>
    <property type="evidence" value="ECO:0007669"/>
    <property type="project" value="UniProtKB-UniRule"/>
</dbReference>
<evidence type="ECO:0000256" key="14">
    <source>
        <dbReference type="PIRNR" id="PIRNR000447"/>
    </source>
</evidence>
<comment type="caution">
    <text evidence="18">The sequence shown here is derived from an EMBL/GenBank/DDBJ whole genome shotgun (WGS) entry which is preliminary data.</text>
</comment>
<keyword evidence="6 14" id="KW-0808">Transferase</keyword>
<dbReference type="InterPro" id="IPR020841">
    <property type="entry name" value="PKS_Beta-ketoAc_synthase_dom"/>
</dbReference>
<accession>A0A6N7X3W0</accession>
<dbReference type="NCBIfam" id="NF005589">
    <property type="entry name" value="PRK07314.1"/>
    <property type="match status" value="1"/>
</dbReference>
<comment type="function">
    <text evidence="11 14">Involved in the type II fatty acid elongation cycle. Catalyzes the elongation of a wide range of acyl-ACP by the addition of two carbons from malonyl-ACP to an acyl acceptor. Can efficiently catalyze the conversion of palmitoleoyl-ACP (cis-hexadec-9-enoyl-ACP) to cis-vaccenoyl-ACP (cis-octadec-11-enoyl-ACP), an essential step in the thermal regulation of fatty acid composition.</text>
</comment>
<dbReference type="Pfam" id="PF00109">
    <property type="entry name" value="ketoacyl-synt"/>
    <property type="match status" value="1"/>
</dbReference>
<dbReference type="GO" id="GO:0005829">
    <property type="term" value="C:cytosol"/>
    <property type="evidence" value="ECO:0007669"/>
    <property type="project" value="TreeGrafter"/>
</dbReference>
<evidence type="ECO:0000256" key="9">
    <source>
        <dbReference type="ARBA" id="ARBA00023160"/>
    </source>
</evidence>
<dbReference type="SMART" id="SM00825">
    <property type="entry name" value="PKS_KS"/>
    <property type="match status" value="1"/>
</dbReference>
<name>A0A6N7X3W0_9FIRM</name>
<evidence type="ECO:0000256" key="3">
    <source>
        <dbReference type="ARBA" id="ARBA00012356"/>
    </source>
</evidence>
<dbReference type="EMBL" id="VUNA01000004">
    <property type="protein sequence ID" value="MST70327.1"/>
    <property type="molecule type" value="Genomic_DNA"/>
</dbReference>
<dbReference type="NCBIfam" id="TIGR03150">
    <property type="entry name" value="fabF"/>
    <property type="match status" value="1"/>
</dbReference>
<dbReference type="InterPro" id="IPR016039">
    <property type="entry name" value="Thiolase-like"/>
</dbReference>
<keyword evidence="8" id="KW-0443">Lipid metabolism</keyword>
<dbReference type="Gene3D" id="3.40.47.10">
    <property type="match status" value="1"/>
</dbReference>
<dbReference type="Proteomes" id="UP000469424">
    <property type="component" value="Unassembled WGS sequence"/>
</dbReference>
<dbReference type="Pfam" id="PF02801">
    <property type="entry name" value="Ketoacyl-synt_C"/>
    <property type="match status" value="1"/>
</dbReference>
<evidence type="ECO:0000256" key="13">
    <source>
        <dbReference type="ARBA" id="ARBA00047659"/>
    </source>
</evidence>
<proteinExistence type="inferred from homology"/>
<evidence type="ECO:0000256" key="1">
    <source>
        <dbReference type="ARBA" id="ARBA00005194"/>
    </source>
</evidence>
<evidence type="ECO:0000256" key="10">
    <source>
        <dbReference type="ARBA" id="ARBA00023315"/>
    </source>
</evidence>
<evidence type="ECO:0000256" key="15">
    <source>
        <dbReference type="PIRSR" id="PIRSR000447-1"/>
    </source>
</evidence>
<organism evidence="18 19">
    <name type="scientific">Mogibacterium kristiansenii</name>
    <dbReference type="NCBI Taxonomy" id="2606708"/>
    <lineage>
        <taxon>Bacteria</taxon>
        <taxon>Bacillati</taxon>
        <taxon>Bacillota</taxon>
        <taxon>Clostridia</taxon>
        <taxon>Peptostreptococcales</taxon>
        <taxon>Anaerovoracaceae</taxon>
        <taxon>Mogibacterium</taxon>
    </lineage>
</organism>
<dbReference type="InterPro" id="IPR000794">
    <property type="entry name" value="Beta-ketoacyl_synthase"/>
</dbReference>
<dbReference type="CDD" id="cd00834">
    <property type="entry name" value="KAS_I_II"/>
    <property type="match status" value="1"/>
</dbReference>
<evidence type="ECO:0000256" key="6">
    <source>
        <dbReference type="ARBA" id="ARBA00022679"/>
    </source>
</evidence>
<evidence type="ECO:0000256" key="16">
    <source>
        <dbReference type="RuleBase" id="RU003694"/>
    </source>
</evidence>
<comment type="catalytic activity">
    <reaction evidence="13 14">
        <text>a fatty acyl-[ACP] + malonyl-[ACP] + H(+) = a 3-oxoacyl-[ACP] + holo-[ACP] + CO2</text>
        <dbReference type="Rhea" id="RHEA:22836"/>
        <dbReference type="Rhea" id="RHEA-COMP:9623"/>
        <dbReference type="Rhea" id="RHEA-COMP:9685"/>
        <dbReference type="Rhea" id="RHEA-COMP:9916"/>
        <dbReference type="Rhea" id="RHEA-COMP:14125"/>
        <dbReference type="ChEBI" id="CHEBI:15378"/>
        <dbReference type="ChEBI" id="CHEBI:16526"/>
        <dbReference type="ChEBI" id="CHEBI:64479"/>
        <dbReference type="ChEBI" id="CHEBI:78449"/>
        <dbReference type="ChEBI" id="CHEBI:78776"/>
        <dbReference type="ChEBI" id="CHEBI:138651"/>
    </reaction>
</comment>
<dbReference type="UniPathway" id="UPA00094"/>
<keyword evidence="9 14" id="KW-0275">Fatty acid biosynthesis</keyword>
<keyword evidence="5 14" id="KW-0444">Lipid biosynthesis</keyword>
<protein>
    <recommendedName>
        <fullName evidence="4 14">3-oxoacyl-[acyl-carrier-protein] synthase 2</fullName>
        <ecNumber evidence="3 14">2.3.1.179</ecNumber>
    </recommendedName>
</protein>
<dbReference type="RefSeq" id="WP_154553888.1">
    <property type="nucleotide sequence ID" value="NZ_VUNA01000004.1"/>
</dbReference>
<keyword evidence="19" id="KW-1185">Reference proteome</keyword>
<dbReference type="InterPro" id="IPR014030">
    <property type="entry name" value="Ketoacyl_synth_N"/>
</dbReference>
<dbReference type="AlphaFoldDB" id="A0A6N7X3W0"/>
<evidence type="ECO:0000256" key="12">
    <source>
        <dbReference type="ARBA" id="ARBA00047318"/>
    </source>
</evidence>
<sequence length="410" mass="43072">MKRRVVITGMGAITPVGLSAKETWTNVRNGVVGIAPIETLDTEERQVKVAGEVKGFDPTEIMDKMEARRSARFTQFAIKAALEAFEQSGLDMAQENALRFGVNIGSGIGSLQTIEQEYRKGQKRGFDRISPLFVPMAIVNMAAGSVAIRLGFKGSCTCCVTACASGTNSIGEAFHAIRDGYFDVMAAGGSEACISDLGLGGFSSMKALTTAEDPLRASIPFDRERGGFVLGEGAGVLILEEYEHAVARGAEILGEIAGYGATCDAHHMTAPLEDGSGAAACMTMAMEDGNVRPEEVGYINAHGTGTPLNDRCETAAVKLAFGESASNVVMSSTKSMTGHLLGGSGGVEAVITASMLRNQFAPPTAGYQVPDENCDLDICPNEGKAVETQYALSNSLGFGGHNATLLFRRV</sequence>
<comment type="similarity">
    <text evidence="2 14 16">Belongs to the thiolase-like superfamily. Beta-ketoacyl-ACP synthases family.</text>
</comment>
<evidence type="ECO:0000256" key="11">
    <source>
        <dbReference type="ARBA" id="ARBA00024006"/>
    </source>
</evidence>
<evidence type="ECO:0000256" key="5">
    <source>
        <dbReference type="ARBA" id="ARBA00022516"/>
    </source>
</evidence>
<dbReference type="EC" id="2.3.1.179" evidence="3 14"/>
<keyword evidence="7" id="KW-0276">Fatty acid metabolism</keyword>
<gene>
    <name evidence="18" type="primary">fabF</name>
    <name evidence="18" type="ORF">FYJ65_03060</name>
</gene>
<comment type="pathway">
    <text evidence="1 14">Lipid metabolism; fatty acid biosynthesis.</text>
</comment>
<feature type="active site" description="For beta-ketoacyl synthase activity" evidence="15">
    <location>
        <position position="163"/>
    </location>
</feature>
<feature type="domain" description="Ketosynthase family 3 (KS3)" evidence="17">
    <location>
        <begin position="2"/>
        <end position="409"/>
    </location>
</feature>
<comment type="catalytic activity">
    <reaction evidence="12 14">
        <text>(9Z)-hexadecenoyl-[ACP] + malonyl-[ACP] + H(+) = 3-oxo-(11Z)-octadecenoyl-[ACP] + holo-[ACP] + CO2</text>
        <dbReference type="Rhea" id="RHEA:55040"/>
        <dbReference type="Rhea" id="RHEA-COMP:9623"/>
        <dbReference type="Rhea" id="RHEA-COMP:9685"/>
        <dbReference type="Rhea" id="RHEA-COMP:10800"/>
        <dbReference type="Rhea" id="RHEA-COMP:14074"/>
        <dbReference type="ChEBI" id="CHEBI:15378"/>
        <dbReference type="ChEBI" id="CHEBI:16526"/>
        <dbReference type="ChEBI" id="CHEBI:64479"/>
        <dbReference type="ChEBI" id="CHEBI:78449"/>
        <dbReference type="ChEBI" id="CHEBI:83989"/>
        <dbReference type="ChEBI" id="CHEBI:138538"/>
        <dbReference type="EC" id="2.3.1.179"/>
    </reaction>
</comment>
<dbReference type="SUPFAM" id="SSF53901">
    <property type="entry name" value="Thiolase-like"/>
    <property type="match status" value="2"/>
</dbReference>
<evidence type="ECO:0000256" key="8">
    <source>
        <dbReference type="ARBA" id="ARBA00023098"/>
    </source>
</evidence>
<dbReference type="PROSITE" id="PS52004">
    <property type="entry name" value="KS3_2"/>
    <property type="match status" value="1"/>
</dbReference>
<reference evidence="18 19" key="1">
    <citation type="submission" date="2019-08" db="EMBL/GenBank/DDBJ databases">
        <title>In-depth cultivation of the pig gut microbiome towards novel bacterial diversity and tailored functional studies.</title>
        <authorList>
            <person name="Wylensek D."/>
            <person name="Hitch T.C.A."/>
            <person name="Clavel T."/>
        </authorList>
    </citation>
    <scope>NUCLEOTIDE SEQUENCE [LARGE SCALE GENOMIC DNA]</scope>
    <source>
        <strain evidence="18 19">WCA-MUC-591-APC-4B</strain>
    </source>
</reference>
<evidence type="ECO:0000256" key="4">
    <source>
        <dbReference type="ARBA" id="ARBA00014657"/>
    </source>
</evidence>